<organism evidence="2 3">
    <name type="scientific">Methylobacterium mesophilicum SR1.6/6</name>
    <dbReference type="NCBI Taxonomy" id="908290"/>
    <lineage>
        <taxon>Bacteria</taxon>
        <taxon>Pseudomonadati</taxon>
        <taxon>Pseudomonadota</taxon>
        <taxon>Alphaproteobacteria</taxon>
        <taxon>Hyphomicrobiales</taxon>
        <taxon>Methylobacteriaceae</taxon>
        <taxon>Methylobacterium</taxon>
    </lineage>
</organism>
<proteinExistence type="predicted"/>
<evidence type="ECO:0000313" key="3">
    <source>
        <dbReference type="Proteomes" id="UP000012488"/>
    </source>
</evidence>
<reference evidence="2 3" key="2">
    <citation type="journal article" date="2013" name="Genome Announc.">
        <title>Draft Genome Sequence of Methylobacterium mesophilicum Strain SR1.6/6, Isolated from Citrus sinensis.</title>
        <authorList>
            <person name="Marinho Almeida D."/>
            <person name="Dini-Andreote F."/>
            <person name="Camargo Neves A.A."/>
            <person name="Juca Ramos R.T."/>
            <person name="Andreote F.D."/>
            <person name="Carneiro A.R."/>
            <person name="Oliveira de Souza Lima A."/>
            <person name="Caracciolo Gomes de Sa P.H."/>
            <person name="Ribeiro Barbosa M.S."/>
            <person name="Araujo W.L."/>
            <person name="Silva A."/>
        </authorList>
    </citation>
    <scope>NUCLEOTIDE SEQUENCE [LARGE SCALE GENOMIC DNA]</scope>
    <source>
        <strain evidence="2 3">SR1.6/6</strain>
    </source>
</reference>
<dbReference type="KEGG" id="mmes:MMSR116_18020"/>
<gene>
    <name evidence="2" type="ORF">MMSR116_18020</name>
</gene>
<reference evidence="2 3" key="1">
    <citation type="journal article" date="2012" name="Genet. Mol. Biol.">
        <title>Analysis of 16S rRNA and mxaF genes revealing insights into Methylobacterium niche-specific plant association.</title>
        <authorList>
            <person name="Dourado M.N."/>
            <person name="Andreote F.D."/>
            <person name="Dini-Andreote F."/>
            <person name="Conti R."/>
            <person name="Araujo J.M."/>
            <person name="Araujo W.L."/>
        </authorList>
    </citation>
    <scope>NUCLEOTIDE SEQUENCE [LARGE SCALE GENOMIC DNA]</scope>
    <source>
        <strain evidence="2 3">SR1.6/6</strain>
    </source>
</reference>
<protein>
    <submittedName>
        <fullName evidence="2">Uncharacterized protein</fullName>
    </submittedName>
</protein>
<dbReference type="RefSeq" id="WP_039895015.1">
    <property type="nucleotide sequence ID" value="NZ_CP043538.1"/>
</dbReference>
<name>A0A6B9FNJ6_9HYPH</name>
<evidence type="ECO:0000313" key="2">
    <source>
        <dbReference type="EMBL" id="QGY03572.1"/>
    </source>
</evidence>
<feature type="region of interest" description="Disordered" evidence="1">
    <location>
        <begin position="1"/>
        <end position="20"/>
    </location>
</feature>
<dbReference type="EMBL" id="CP043538">
    <property type="protein sequence ID" value="QGY03572.1"/>
    <property type="molecule type" value="Genomic_DNA"/>
</dbReference>
<dbReference type="AlphaFoldDB" id="A0A6B9FNJ6"/>
<sequence length="94" mass="9236">MERPSASDLMPSGIPADDAVPTPLQEQIAVAAATAASSFRSLQAVSGQAAAILAGGNGTADDLAGLLQAFEQLQLQAGERVTILGAMLGSAGSA</sequence>
<accession>A0A6B9FNJ6</accession>
<dbReference type="Proteomes" id="UP000012488">
    <property type="component" value="Chromosome"/>
</dbReference>
<evidence type="ECO:0000256" key="1">
    <source>
        <dbReference type="SAM" id="MobiDB-lite"/>
    </source>
</evidence>